<dbReference type="STRING" id="3469.A0A4Y7IH90"/>
<dbReference type="OrthoDB" id="1880328at2759"/>
<evidence type="ECO:0000256" key="1">
    <source>
        <dbReference type="ARBA" id="ARBA00022741"/>
    </source>
</evidence>
<keyword evidence="4" id="KW-1185">Reference proteome</keyword>
<dbReference type="Gramene" id="RZC47090">
    <property type="protein sequence ID" value="RZC47090"/>
    <property type="gene ID" value="C5167_040036"/>
</dbReference>
<dbReference type="EMBL" id="CM010715">
    <property type="protein sequence ID" value="RZC47090.1"/>
    <property type="molecule type" value="Genomic_DNA"/>
</dbReference>
<gene>
    <name evidence="3" type="ORF">C5167_040036</name>
</gene>
<evidence type="ECO:0000313" key="3">
    <source>
        <dbReference type="EMBL" id="RZC47090.1"/>
    </source>
</evidence>
<evidence type="ECO:0000256" key="2">
    <source>
        <dbReference type="ARBA" id="ARBA00022840"/>
    </source>
</evidence>
<protein>
    <submittedName>
        <fullName evidence="3">Uncharacterized protein</fullName>
    </submittedName>
</protein>
<dbReference type="GO" id="GO:0005634">
    <property type="term" value="C:nucleus"/>
    <property type="evidence" value="ECO:0007669"/>
    <property type="project" value="TreeGrafter"/>
</dbReference>
<dbReference type="GO" id="GO:0000055">
    <property type="term" value="P:ribosomal large subunit export from nucleus"/>
    <property type="evidence" value="ECO:0007669"/>
    <property type="project" value="TreeGrafter"/>
</dbReference>
<dbReference type="PANTHER" id="PTHR48103:SF2">
    <property type="entry name" value="MIDASIN"/>
    <property type="match status" value="1"/>
</dbReference>
<reference evidence="3 4" key="1">
    <citation type="journal article" date="2018" name="Science">
        <title>The opium poppy genome and morphinan production.</title>
        <authorList>
            <person name="Guo L."/>
            <person name="Winzer T."/>
            <person name="Yang X."/>
            <person name="Li Y."/>
            <person name="Ning Z."/>
            <person name="He Z."/>
            <person name="Teodor R."/>
            <person name="Lu Y."/>
            <person name="Bowser T.A."/>
            <person name="Graham I.A."/>
            <person name="Ye K."/>
        </authorList>
    </citation>
    <scope>NUCLEOTIDE SEQUENCE [LARGE SCALE GENOMIC DNA]</scope>
    <source>
        <strain evidence="4">cv. HN1</strain>
        <tissue evidence="3">Leaves</tissue>
    </source>
</reference>
<dbReference type="GO" id="GO:0005524">
    <property type="term" value="F:ATP binding"/>
    <property type="evidence" value="ECO:0007669"/>
    <property type="project" value="UniProtKB-KW"/>
</dbReference>
<dbReference type="Proteomes" id="UP000316621">
    <property type="component" value="Chromosome 1"/>
</dbReference>
<organism evidence="3 4">
    <name type="scientific">Papaver somniferum</name>
    <name type="common">Opium poppy</name>
    <dbReference type="NCBI Taxonomy" id="3469"/>
    <lineage>
        <taxon>Eukaryota</taxon>
        <taxon>Viridiplantae</taxon>
        <taxon>Streptophyta</taxon>
        <taxon>Embryophyta</taxon>
        <taxon>Tracheophyta</taxon>
        <taxon>Spermatophyta</taxon>
        <taxon>Magnoliopsida</taxon>
        <taxon>Ranunculales</taxon>
        <taxon>Papaveraceae</taxon>
        <taxon>Papaveroideae</taxon>
        <taxon>Papaver</taxon>
    </lineage>
</organism>
<keyword evidence="2" id="KW-0067">ATP-binding</keyword>
<dbReference type="PANTHER" id="PTHR48103">
    <property type="entry name" value="MIDASIN-RELATED"/>
    <property type="match status" value="1"/>
</dbReference>
<accession>A0A4Y7IH90</accession>
<keyword evidence="1" id="KW-0547">Nucleotide-binding</keyword>
<name>A0A4Y7IH90_PAPSO</name>
<dbReference type="GO" id="GO:0000027">
    <property type="term" value="P:ribosomal large subunit assembly"/>
    <property type="evidence" value="ECO:0007669"/>
    <property type="project" value="TreeGrafter"/>
</dbReference>
<evidence type="ECO:0000313" key="4">
    <source>
        <dbReference type="Proteomes" id="UP000316621"/>
    </source>
</evidence>
<sequence length="540" mass="61504">MDDKWIDDYYETLSLRIEHDGSPKQLIYPRSEIKEPSLDLDSSLKMFSQEAACDADDWTDVNTKYGDRRSFDGFLDLLETSGLEKYASNEDNDINISYQQNRWLSLEASPDDVVRDHVVFANEYYGGSLSLMKLLQRIRSESGDDFRRKQAGLLESFLDQLIKIQKEQRFVANSFFDHLEQLTVDGDGDRHNCPVILCKDPMVSCLWKQKHLLDSLCIMSRESVWLLKQLKDSPFTSPSSIEESNKILDIILEFISKFKNSKESLDQYLFDVCCPSKVPPAQLVAHNNEILDDFGGRIKNLQEQGVERKSVAETLLGCFLDVVNMNYNRVERGNPSRNTRSSLRHAFSEAAKETSEMINEAVEKLNSVRRSALTGGGSPLGSIALWRILFESSLINLRMDLICKNHSDTVNLGLRPFDTATRDQLDQISQSIYELITVGRSILVEFIAMHKTVAQVSFLLGDAFTTGGELSSEVRGFGTSSKDFDQFLVDFEPKDFPWDKHVVHDYFKIDVDDPKTRKWMKANPNYGEYVGGGLRSCIFS</sequence>
<proteinExistence type="predicted"/>
<dbReference type="AlphaFoldDB" id="A0A4Y7IH90"/>
<dbReference type="GO" id="GO:0030687">
    <property type="term" value="C:preribosome, large subunit precursor"/>
    <property type="evidence" value="ECO:0007669"/>
    <property type="project" value="TreeGrafter"/>
</dbReference>